<dbReference type="PROSITE" id="PS01081">
    <property type="entry name" value="HTH_TETR_1"/>
    <property type="match status" value="1"/>
</dbReference>
<dbReference type="PANTHER" id="PTHR30055:SF234">
    <property type="entry name" value="HTH-TYPE TRANSCRIPTIONAL REGULATOR BETI"/>
    <property type="match status" value="1"/>
</dbReference>
<keyword evidence="3" id="KW-0804">Transcription</keyword>
<dbReference type="PROSITE" id="PS50977">
    <property type="entry name" value="HTH_TETR_2"/>
    <property type="match status" value="1"/>
</dbReference>
<name>A0ABY2WXX1_9RHOB</name>
<evidence type="ECO:0000259" key="5">
    <source>
        <dbReference type="PROSITE" id="PS50977"/>
    </source>
</evidence>
<dbReference type="InterPro" id="IPR001647">
    <property type="entry name" value="HTH_TetR"/>
</dbReference>
<dbReference type="Pfam" id="PF21351">
    <property type="entry name" value="TetR_C_41"/>
    <property type="match status" value="1"/>
</dbReference>
<dbReference type="SUPFAM" id="SSF46689">
    <property type="entry name" value="Homeodomain-like"/>
    <property type="match status" value="1"/>
</dbReference>
<evidence type="ECO:0000256" key="3">
    <source>
        <dbReference type="ARBA" id="ARBA00023163"/>
    </source>
</evidence>
<evidence type="ECO:0000256" key="4">
    <source>
        <dbReference type="PROSITE-ProRule" id="PRU00335"/>
    </source>
</evidence>
<dbReference type="PRINTS" id="PR00455">
    <property type="entry name" value="HTHTETR"/>
</dbReference>
<keyword evidence="1" id="KW-0805">Transcription regulation</keyword>
<evidence type="ECO:0000256" key="2">
    <source>
        <dbReference type="ARBA" id="ARBA00023125"/>
    </source>
</evidence>
<dbReference type="EMBL" id="VCPD01000003">
    <property type="protein sequence ID" value="TMV07720.1"/>
    <property type="molecule type" value="Genomic_DNA"/>
</dbReference>
<gene>
    <name evidence="6" type="ORF">FGK63_09640</name>
</gene>
<dbReference type="Proteomes" id="UP001193035">
    <property type="component" value="Unassembled WGS sequence"/>
</dbReference>
<reference evidence="6 7" key="1">
    <citation type="submission" date="2019-05" db="EMBL/GenBank/DDBJ databases">
        <title>Ruegeria sp. nov., isolated from tidal flat.</title>
        <authorList>
            <person name="Kim W."/>
        </authorList>
    </citation>
    <scope>NUCLEOTIDE SEQUENCE [LARGE SCALE GENOMIC DNA]</scope>
    <source>
        <strain evidence="6 7">CAU 1488</strain>
    </source>
</reference>
<keyword evidence="7" id="KW-1185">Reference proteome</keyword>
<evidence type="ECO:0000256" key="1">
    <source>
        <dbReference type="ARBA" id="ARBA00023015"/>
    </source>
</evidence>
<feature type="DNA-binding region" description="H-T-H motif" evidence="4">
    <location>
        <begin position="38"/>
        <end position="57"/>
    </location>
</feature>
<dbReference type="InterPro" id="IPR023772">
    <property type="entry name" value="DNA-bd_HTH_TetR-type_CS"/>
</dbReference>
<dbReference type="InterPro" id="IPR049484">
    <property type="entry name" value="Rv0078-like_C"/>
</dbReference>
<evidence type="ECO:0000313" key="6">
    <source>
        <dbReference type="EMBL" id="TMV07720.1"/>
    </source>
</evidence>
<accession>A0ABY2WXX1</accession>
<sequence length="193" mass="20244">MQGKNTPVPNADRSAAMRSRLIACARKLFVANGYAETSTPEIVREAKVTRGALYHHFKDKQDLFCAVVTAEAEALAKSVEKEALAAGQDAMSAGSLAFFQAMSKPGRARLLLIDGPAVLGTQEMARIDAGGGRRTLRDGLSSAASGLEPAELDALADALSAAYDRAALAIAEGHDPDPYVRAMSRLIGSLKSG</sequence>
<keyword evidence="2 4" id="KW-0238">DNA-binding</keyword>
<dbReference type="InterPro" id="IPR009057">
    <property type="entry name" value="Homeodomain-like_sf"/>
</dbReference>
<organism evidence="6 7">
    <name type="scientific">Ruegeria sediminis</name>
    <dbReference type="NCBI Taxonomy" id="2583820"/>
    <lineage>
        <taxon>Bacteria</taxon>
        <taxon>Pseudomonadati</taxon>
        <taxon>Pseudomonadota</taxon>
        <taxon>Alphaproteobacteria</taxon>
        <taxon>Rhodobacterales</taxon>
        <taxon>Roseobacteraceae</taxon>
        <taxon>Ruegeria</taxon>
    </lineage>
</organism>
<dbReference type="Gene3D" id="1.10.357.10">
    <property type="entry name" value="Tetracycline Repressor, domain 2"/>
    <property type="match status" value="1"/>
</dbReference>
<dbReference type="PANTHER" id="PTHR30055">
    <property type="entry name" value="HTH-TYPE TRANSCRIPTIONAL REGULATOR RUTR"/>
    <property type="match status" value="1"/>
</dbReference>
<protein>
    <submittedName>
        <fullName evidence="6">TetR/AcrR family transcriptional regulator</fullName>
    </submittedName>
</protein>
<comment type="caution">
    <text evidence="6">The sequence shown here is derived from an EMBL/GenBank/DDBJ whole genome shotgun (WGS) entry which is preliminary data.</text>
</comment>
<dbReference type="Pfam" id="PF00440">
    <property type="entry name" value="TetR_N"/>
    <property type="match status" value="1"/>
</dbReference>
<dbReference type="InterPro" id="IPR050109">
    <property type="entry name" value="HTH-type_TetR-like_transc_reg"/>
</dbReference>
<proteinExistence type="predicted"/>
<evidence type="ECO:0000313" key="7">
    <source>
        <dbReference type="Proteomes" id="UP001193035"/>
    </source>
</evidence>
<feature type="domain" description="HTH tetR-type" evidence="5">
    <location>
        <begin position="15"/>
        <end position="75"/>
    </location>
</feature>